<evidence type="ECO:0000313" key="8">
    <source>
        <dbReference type="EMBL" id="KGA21319.1"/>
    </source>
</evidence>
<reference evidence="8" key="1">
    <citation type="submission" date="2014-06" db="EMBL/GenBank/DDBJ databases">
        <title>Key roles for freshwater Actinobacteria revealed by deep metagenomic sequencing.</title>
        <authorList>
            <person name="Ghai R."/>
            <person name="Mizuno C.M."/>
            <person name="Picazo A."/>
            <person name="Camacho A."/>
            <person name="Rodriguez-Valera F."/>
        </authorList>
    </citation>
    <scope>NUCLEOTIDE SEQUENCE</scope>
</reference>
<dbReference type="InterPro" id="IPR003369">
    <property type="entry name" value="TatA/B/E"/>
</dbReference>
<evidence type="ECO:0000256" key="6">
    <source>
        <dbReference type="ARBA" id="ARBA00023010"/>
    </source>
</evidence>
<evidence type="ECO:0000256" key="2">
    <source>
        <dbReference type="ARBA" id="ARBA00022448"/>
    </source>
</evidence>
<keyword evidence="7" id="KW-0472">Membrane</keyword>
<evidence type="ECO:0000256" key="1">
    <source>
        <dbReference type="ARBA" id="ARBA00004167"/>
    </source>
</evidence>
<comment type="caution">
    <text evidence="8">The sequence shown here is derived from an EMBL/GenBank/DDBJ whole genome shotgun (WGS) entry which is preliminary data.</text>
</comment>
<keyword evidence="2" id="KW-0813">Transport</keyword>
<dbReference type="AlphaFoldDB" id="A0A094QG95"/>
<sequence length="101" mass="10731">MFGIGAGEFIAIALVAAVLVGPDRLPKLTSDLAGLIRRVRDLAQGATKDLRENLGPGYEDLTVADLNPKKFISRHVSEALAEPAAEIAEIKKAAKIDPDLL</sequence>
<keyword evidence="6" id="KW-0811">Translocation</keyword>
<evidence type="ECO:0000256" key="3">
    <source>
        <dbReference type="ARBA" id="ARBA00022692"/>
    </source>
</evidence>
<dbReference type="PRINTS" id="PR01506">
    <property type="entry name" value="TATBPROTEIN"/>
</dbReference>
<proteinExistence type="predicted"/>
<dbReference type="NCBIfam" id="NF002377">
    <property type="entry name" value="PRK01371.1-4"/>
    <property type="match status" value="1"/>
</dbReference>
<evidence type="ECO:0000256" key="4">
    <source>
        <dbReference type="ARBA" id="ARBA00022927"/>
    </source>
</evidence>
<comment type="subcellular location">
    <subcellularLocation>
        <location evidence="1">Membrane</location>
        <topology evidence="1">Single-pass membrane protein</topology>
    </subcellularLocation>
</comment>
<accession>A0A094QG95</accession>
<organism evidence="8">
    <name type="scientific">freshwater metagenome</name>
    <dbReference type="NCBI Taxonomy" id="449393"/>
    <lineage>
        <taxon>unclassified sequences</taxon>
        <taxon>metagenomes</taxon>
        <taxon>ecological metagenomes</taxon>
    </lineage>
</organism>
<dbReference type="EMBL" id="JNSL01000009">
    <property type="protein sequence ID" value="KGA21319.1"/>
    <property type="molecule type" value="Genomic_DNA"/>
</dbReference>
<gene>
    <name evidence="8" type="ORF">GM51_2830</name>
</gene>
<dbReference type="Gene3D" id="1.20.5.3310">
    <property type="match status" value="1"/>
</dbReference>
<evidence type="ECO:0000256" key="7">
    <source>
        <dbReference type="ARBA" id="ARBA00023136"/>
    </source>
</evidence>
<name>A0A094QG95_9ZZZZ</name>
<evidence type="ECO:0000256" key="5">
    <source>
        <dbReference type="ARBA" id="ARBA00022989"/>
    </source>
</evidence>
<dbReference type="Pfam" id="PF02416">
    <property type="entry name" value="TatA_B_E"/>
    <property type="match status" value="1"/>
</dbReference>
<keyword evidence="3" id="KW-0812">Transmembrane</keyword>
<keyword evidence="5" id="KW-1133">Transmembrane helix</keyword>
<keyword evidence="4" id="KW-0653">Protein transport</keyword>
<evidence type="ECO:0008006" key="9">
    <source>
        <dbReference type="Google" id="ProtNLM"/>
    </source>
</evidence>
<protein>
    <recommendedName>
        <fullName evidence="9">Sec-independent protein secretion pathway component</fullName>
    </recommendedName>
</protein>